<dbReference type="GO" id="GO:0003735">
    <property type="term" value="F:structural constituent of ribosome"/>
    <property type="evidence" value="ECO:0007669"/>
    <property type="project" value="InterPro"/>
</dbReference>
<evidence type="ECO:0000256" key="1">
    <source>
        <dbReference type="ARBA" id="ARBA00010537"/>
    </source>
</evidence>
<feature type="domain" description="Large ribosomal subunit protein uL11 N-terminal" evidence="11">
    <location>
        <begin position="9"/>
        <end position="67"/>
    </location>
</feature>
<dbReference type="SMART" id="SM00649">
    <property type="entry name" value="RL11"/>
    <property type="match status" value="1"/>
</dbReference>
<dbReference type="InterPro" id="IPR020784">
    <property type="entry name" value="Ribosomal_uL11_N"/>
</dbReference>
<dbReference type="AlphaFoldDB" id="E0TIP2"/>
<evidence type="ECO:0000256" key="2">
    <source>
        <dbReference type="ARBA" id="ARBA00022481"/>
    </source>
</evidence>
<dbReference type="NCBIfam" id="TIGR01632">
    <property type="entry name" value="L11_bact"/>
    <property type="match status" value="1"/>
</dbReference>
<reference key="2">
    <citation type="submission" date="2010-08" db="EMBL/GenBank/DDBJ databases">
        <title>Functional convergence in reduced genomes of bacterial symbionts spanning 200 million years of evolution.</title>
        <authorList>
            <person name="McCutcheon J.P."/>
            <person name="Moran N.A."/>
        </authorList>
    </citation>
    <scope>NUCLEOTIDE SEQUENCE</scope>
    <source>
        <strain>CARI</strain>
    </source>
</reference>
<comment type="function">
    <text evidence="7 9">Forms part of the ribosomal stalk which helps the ribosome interact with GTP-bound translation factors.</text>
</comment>
<dbReference type="InterPro" id="IPR006519">
    <property type="entry name" value="Ribosomal_uL11_bac-typ"/>
</dbReference>
<organism evidence="12 13">
    <name type="scientific">Zinderia insecticola (strain CARI)</name>
    <dbReference type="NCBI Taxonomy" id="871271"/>
    <lineage>
        <taxon>Bacteria</taxon>
        <taxon>Pseudomonadati</taxon>
        <taxon>Pseudomonadota</taxon>
        <taxon>Betaproteobacteria</taxon>
        <taxon>Burkholderiales</taxon>
        <taxon>Oxalobacteraceae</taxon>
        <taxon>Candidatus Zinderia</taxon>
    </lineage>
</organism>
<dbReference type="Gene3D" id="3.30.1550.10">
    <property type="entry name" value="Ribosomal protein L11/L12, N-terminal domain"/>
    <property type="match status" value="1"/>
</dbReference>
<evidence type="ECO:0000313" key="13">
    <source>
        <dbReference type="Proteomes" id="UP000001303"/>
    </source>
</evidence>
<evidence type="ECO:0000256" key="6">
    <source>
        <dbReference type="ARBA" id="ARBA00023274"/>
    </source>
</evidence>
<dbReference type="KEGG" id="zin:ZICARI_046"/>
<keyword evidence="6 7" id="KW-0687">Ribonucleoprotein</keyword>
<dbReference type="GO" id="GO:0022625">
    <property type="term" value="C:cytosolic large ribosomal subunit"/>
    <property type="evidence" value="ECO:0007669"/>
    <property type="project" value="TreeGrafter"/>
</dbReference>
<feature type="domain" description="Large ribosomal subunit protein uL11 C-terminal" evidence="10">
    <location>
        <begin position="72"/>
        <end position="139"/>
    </location>
</feature>
<evidence type="ECO:0000256" key="9">
    <source>
        <dbReference type="RuleBase" id="RU003979"/>
    </source>
</evidence>
<keyword evidence="13" id="KW-1185">Reference proteome</keyword>
<dbReference type="InterPro" id="IPR020783">
    <property type="entry name" value="Ribosomal_uL11_C"/>
</dbReference>
<keyword evidence="3 7" id="KW-0699">rRNA-binding</keyword>
<dbReference type="FunFam" id="3.30.1550.10:FF:000005">
    <property type="entry name" value="50S ribosomal protein L11"/>
    <property type="match status" value="1"/>
</dbReference>
<accession>E0TIP2</accession>
<dbReference type="PROSITE" id="PS00359">
    <property type="entry name" value="RIBOSOMAL_L11"/>
    <property type="match status" value="1"/>
</dbReference>
<dbReference type="SUPFAM" id="SSF46906">
    <property type="entry name" value="Ribosomal protein L11, C-terminal domain"/>
    <property type="match status" value="1"/>
</dbReference>
<dbReference type="HOGENOM" id="CLU_074237_2_0_4"/>
<dbReference type="HAMAP" id="MF_00736">
    <property type="entry name" value="Ribosomal_uL11"/>
    <property type="match status" value="1"/>
</dbReference>
<sequence>MKKKILGNIKLQILSGKATPTPPIGPALGQKGLNIVKFCKEFNERTKNKKKNLLLPVIITYYSDKSFDFIIKTPITSTLIKNILNIKKGSSKPNLEKIAKINLKQIKEIIKIKKNDLNSYSIKNSIKIIKGTLNSMGILIEKK</sequence>
<dbReference type="Pfam" id="PF03946">
    <property type="entry name" value="Ribosomal_L11_N"/>
    <property type="match status" value="1"/>
</dbReference>
<dbReference type="GO" id="GO:0070180">
    <property type="term" value="F:large ribosomal subunit rRNA binding"/>
    <property type="evidence" value="ECO:0007669"/>
    <property type="project" value="UniProtKB-UniRule"/>
</dbReference>
<dbReference type="GO" id="GO:0006412">
    <property type="term" value="P:translation"/>
    <property type="evidence" value="ECO:0007669"/>
    <property type="project" value="UniProtKB-UniRule"/>
</dbReference>
<dbReference type="InterPro" id="IPR000911">
    <property type="entry name" value="Ribosomal_uL11"/>
</dbReference>
<proteinExistence type="inferred from homology"/>
<dbReference type="InterPro" id="IPR036796">
    <property type="entry name" value="Ribosomal_uL11_N_sf"/>
</dbReference>
<dbReference type="SUPFAM" id="SSF54747">
    <property type="entry name" value="Ribosomal L11/L12e N-terminal domain"/>
    <property type="match status" value="1"/>
</dbReference>
<gene>
    <name evidence="7 12" type="primary">rplK</name>
    <name evidence="12" type="ordered locus">ZICARI_046</name>
</gene>
<dbReference type="Pfam" id="PF00298">
    <property type="entry name" value="Ribosomal_L11"/>
    <property type="match status" value="1"/>
</dbReference>
<evidence type="ECO:0000313" key="12">
    <source>
        <dbReference type="EMBL" id="ADM89669.1"/>
    </source>
</evidence>
<dbReference type="Gene3D" id="1.10.10.250">
    <property type="entry name" value="Ribosomal protein L11, C-terminal domain"/>
    <property type="match status" value="1"/>
</dbReference>
<name>E0TIP2_ZINIC</name>
<keyword evidence="2 7" id="KW-0488">Methylation</keyword>
<comment type="PTM">
    <text evidence="7 9">One or more lysine residues are methylated.</text>
</comment>
<dbReference type="EMBL" id="CP002161">
    <property type="protein sequence ID" value="ADM89669.1"/>
    <property type="molecule type" value="Genomic_DNA"/>
</dbReference>
<evidence type="ECO:0000256" key="8">
    <source>
        <dbReference type="RuleBase" id="RU003978"/>
    </source>
</evidence>
<reference evidence="12 13" key="1">
    <citation type="journal article" date="2010" name="Genome Biol. Evol.">
        <title>Functional convergence in reduced genomes of bacterial symbionts spanning 200 My of evolution.</title>
        <authorList>
            <person name="McCutcheon J.P."/>
            <person name="Moran N.A."/>
        </authorList>
    </citation>
    <scope>NUCLEOTIDE SEQUENCE [LARGE SCALE GENOMIC DNA]</scope>
    <source>
        <strain evidence="12 13">CARI</strain>
    </source>
</reference>
<evidence type="ECO:0000256" key="5">
    <source>
        <dbReference type="ARBA" id="ARBA00022980"/>
    </source>
</evidence>
<keyword evidence="4 7" id="KW-0694">RNA-binding</keyword>
<dbReference type="InterPro" id="IPR020785">
    <property type="entry name" value="Ribosomal_uL11_CS"/>
</dbReference>
<evidence type="ECO:0000259" key="11">
    <source>
        <dbReference type="Pfam" id="PF03946"/>
    </source>
</evidence>
<comment type="subunit">
    <text evidence="7">Part of the ribosomal stalk of the 50S ribosomal subunit. Interacts with L10 and the large rRNA to form the base of the stalk. L10 forms an elongated spine to which L12 dimers bind in a sequential fashion forming a multimeric L10(L12)X complex.</text>
</comment>
<evidence type="ECO:0000256" key="7">
    <source>
        <dbReference type="HAMAP-Rule" id="MF_00736"/>
    </source>
</evidence>
<comment type="similarity">
    <text evidence="1 7 8">Belongs to the universal ribosomal protein uL11 family.</text>
</comment>
<evidence type="ECO:0000256" key="4">
    <source>
        <dbReference type="ARBA" id="ARBA00022884"/>
    </source>
</evidence>
<evidence type="ECO:0000259" key="10">
    <source>
        <dbReference type="Pfam" id="PF00298"/>
    </source>
</evidence>
<dbReference type="PANTHER" id="PTHR11661">
    <property type="entry name" value="60S RIBOSOMAL PROTEIN L12"/>
    <property type="match status" value="1"/>
</dbReference>
<dbReference type="CDD" id="cd00349">
    <property type="entry name" value="Ribosomal_L11"/>
    <property type="match status" value="1"/>
</dbReference>
<keyword evidence="5 7" id="KW-0689">Ribosomal protein</keyword>
<evidence type="ECO:0000256" key="3">
    <source>
        <dbReference type="ARBA" id="ARBA00022730"/>
    </source>
</evidence>
<dbReference type="Proteomes" id="UP000001303">
    <property type="component" value="Chromosome"/>
</dbReference>
<dbReference type="PANTHER" id="PTHR11661:SF1">
    <property type="entry name" value="LARGE RIBOSOMAL SUBUNIT PROTEIN UL11M"/>
    <property type="match status" value="1"/>
</dbReference>
<dbReference type="STRING" id="871271.ZICARI_046"/>
<protein>
    <recommendedName>
        <fullName evidence="7">Large ribosomal subunit protein uL11</fullName>
    </recommendedName>
</protein>
<dbReference type="InterPro" id="IPR036769">
    <property type="entry name" value="Ribosomal_uL11_C_sf"/>
</dbReference>